<keyword evidence="5" id="KW-0812">Transmembrane</keyword>
<dbReference type="PRINTS" id="PR00344">
    <property type="entry name" value="BCTRLSENSOR"/>
</dbReference>
<dbReference type="Proteomes" id="UP000317730">
    <property type="component" value="Unassembled WGS sequence"/>
</dbReference>
<dbReference type="PANTHER" id="PTHR43065">
    <property type="entry name" value="SENSOR HISTIDINE KINASE"/>
    <property type="match status" value="1"/>
</dbReference>
<feature type="transmembrane region" description="Helical" evidence="5">
    <location>
        <begin position="179"/>
        <end position="198"/>
    </location>
</feature>
<organism evidence="8 9">
    <name type="scientific">Acetobacter peroxydans</name>
    <dbReference type="NCBI Taxonomy" id="104098"/>
    <lineage>
        <taxon>Bacteria</taxon>
        <taxon>Pseudomonadati</taxon>
        <taxon>Pseudomonadota</taxon>
        <taxon>Alphaproteobacteria</taxon>
        <taxon>Acetobacterales</taxon>
        <taxon>Acetobacteraceae</taxon>
        <taxon>Acetobacter</taxon>
    </lineage>
</organism>
<feature type="domain" description="Histidine kinase" evidence="6">
    <location>
        <begin position="360"/>
        <end position="600"/>
    </location>
</feature>
<dbReference type="Pfam" id="PF00512">
    <property type="entry name" value="HisKA"/>
    <property type="match status" value="1"/>
</dbReference>
<dbReference type="InterPro" id="IPR036890">
    <property type="entry name" value="HATPase_C_sf"/>
</dbReference>
<dbReference type="PROSITE" id="PS50110">
    <property type="entry name" value="RESPONSE_REGULATORY"/>
    <property type="match status" value="1"/>
</dbReference>
<comment type="catalytic activity">
    <reaction evidence="1">
        <text>ATP + protein L-histidine = ADP + protein N-phospho-L-histidine.</text>
        <dbReference type="EC" id="2.7.13.3"/>
    </reaction>
</comment>
<evidence type="ECO:0000313" key="8">
    <source>
        <dbReference type="EMBL" id="GEB85316.1"/>
    </source>
</evidence>
<evidence type="ECO:0000256" key="3">
    <source>
        <dbReference type="ARBA" id="ARBA00022553"/>
    </source>
</evidence>
<dbReference type="CDD" id="cd00082">
    <property type="entry name" value="HisKA"/>
    <property type="match status" value="1"/>
</dbReference>
<name>A0A4Y3TSE9_9PROT</name>
<evidence type="ECO:0000256" key="4">
    <source>
        <dbReference type="PROSITE-ProRule" id="PRU00169"/>
    </source>
</evidence>
<dbReference type="Gene3D" id="1.10.287.130">
    <property type="match status" value="1"/>
</dbReference>
<feature type="transmembrane region" description="Helical" evidence="5">
    <location>
        <begin position="12"/>
        <end position="32"/>
    </location>
</feature>
<dbReference type="AlphaFoldDB" id="A0A4Y3TSE9"/>
<dbReference type="InterPro" id="IPR011006">
    <property type="entry name" value="CheY-like_superfamily"/>
</dbReference>
<accession>A0A4Y3TSE9</accession>
<keyword evidence="5" id="KW-1133">Transmembrane helix</keyword>
<dbReference type="PROSITE" id="PS50109">
    <property type="entry name" value="HIS_KIN"/>
    <property type="match status" value="1"/>
</dbReference>
<dbReference type="InterPro" id="IPR001789">
    <property type="entry name" value="Sig_transdc_resp-reg_receiver"/>
</dbReference>
<keyword evidence="3 4" id="KW-0597">Phosphoprotein</keyword>
<keyword evidence="9" id="KW-1185">Reference proteome</keyword>
<protein>
    <recommendedName>
        <fullName evidence="2">histidine kinase</fullName>
        <ecNumber evidence="2">2.7.13.3</ecNumber>
    </recommendedName>
</protein>
<dbReference type="InterPro" id="IPR005467">
    <property type="entry name" value="His_kinase_dom"/>
</dbReference>
<dbReference type="SUPFAM" id="SSF55874">
    <property type="entry name" value="ATPase domain of HSP90 chaperone/DNA topoisomerase II/histidine kinase"/>
    <property type="match status" value="1"/>
</dbReference>
<reference evidence="8 9" key="1">
    <citation type="submission" date="2019-06" db="EMBL/GenBank/DDBJ databases">
        <title>Whole genome shotgun sequence of Acetobacter peroxydans NBRC 13755.</title>
        <authorList>
            <person name="Hosoyama A."/>
            <person name="Uohara A."/>
            <person name="Ohji S."/>
            <person name="Ichikawa N."/>
        </authorList>
    </citation>
    <scope>NUCLEOTIDE SEQUENCE [LARGE SCALE GENOMIC DNA]</scope>
    <source>
        <strain evidence="8 9">NBRC 13755</strain>
    </source>
</reference>
<dbReference type="SMART" id="SM00388">
    <property type="entry name" value="HisKA"/>
    <property type="match status" value="1"/>
</dbReference>
<dbReference type="Pfam" id="PF00072">
    <property type="entry name" value="Response_reg"/>
    <property type="match status" value="1"/>
</dbReference>
<dbReference type="Gene3D" id="3.30.565.10">
    <property type="entry name" value="Histidine kinase-like ATPase, C-terminal domain"/>
    <property type="match status" value="1"/>
</dbReference>
<keyword evidence="5" id="KW-0472">Membrane</keyword>
<dbReference type="SMART" id="SM00387">
    <property type="entry name" value="HATPase_c"/>
    <property type="match status" value="1"/>
</dbReference>
<dbReference type="Pfam" id="PF12860">
    <property type="entry name" value="PAS_7"/>
    <property type="match status" value="1"/>
</dbReference>
<dbReference type="InterPro" id="IPR004358">
    <property type="entry name" value="Sig_transdc_His_kin-like_C"/>
</dbReference>
<dbReference type="InterPro" id="IPR003594">
    <property type="entry name" value="HATPase_dom"/>
</dbReference>
<gene>
    <name evidence="8" type="ORF">APE01nite_11130</name>
</gene>
<dbReference type="SUPFAM" id="SSF55785">
    <property type="entry name" value="PYP-like sensor domain (PAS domain)"/>
    <property type="match status" value="1"/>
</dbReference>
<sequence>MSDMPRHPARRAHALALIGAGLLIVTFGAMGIELGNEMARHGALDRESTAAGSYLRGLHHATSDARICHYAWEARHRPEDAACYAQAIGQLTDSLSGFAAFRAVQQREQAGRNEPLDAVQTRLSDIATWARAAERMPVGGEQALADLDQNLAVLSRASTLDQADRVADMLRNTSWQRRLALLGILTGVFSLISAGWVLDRSSLAAARAEASSRDLALRLRATLDSLSIGVAVFGADGRLWHWNEQLAVVLGLEKDFLRTGLPYNTLSAVLVVDGVPLLEPIEHIEASLGRSEPDPPVVVECQGTNGADLELCRTVFFAPDNAVEQRGFVLTAADITMRLRSERALGEAQKLRALGQLTAGIAHDFKNLLTVILGNLELAAEYDQPDQAEQRQEYLSAATHAGHRSEALTGQLLSFMRRQSGSPGCLHLGSLFAVLGGLLGRVIGPRIVVECDHVMDVWPVCVDAAQLESAILNLAINARDAMPSGGSLRIIARNVTFSVNADLMSLPVEEGRAMRVVSEPTPLPAGDWVRLDVIDSGSGMTRDVMDRLFEPFFTTKREGAGTGLGLAMVLAFSQQARGRVMVATGRGIGTEVSLWLPRGQPGAAETARTEVVVPSGETRGVQARAKLARAAQEEASRAGDGVLALPPQAESVLPESRSVVQAAPRPEPARSLQVLVVEDDAVIRDIVVTILGMAGHRVFEAGDGEQAFDVAASVEGGLDLLVTDIQLPGPLDGVTLSRVLVERYAGLAVVYMSGELTADSPPPRGGVENACLLAKPFRRDGLMEAVNIALEARARC</sequence>
<dbReference type="PANTHER" id="PTHR43065:SF42">
    <property type="entry name" value="TWO-COMPONENT SENSOR PPRA"/>
    <property type="match status" value="1"/>
</dbReference>
<dbReference type="SUPFAM" id="SSF52172">
    <property type="entry name" value="CheY-like"/>
    <property type="match status" value="1"/>
</dbReference>
<evidence type="ECO:0000256" key="1">
    <source>
        <dbReference type="ARBA" id="ARBA00000085"/>
    </source>
</evidence>
<feature type="domain" description="Response regulatory" evidence="7">
    <location>
        <begin position="673"/>
        <end position="790"/>
    </location>
</feature>
<dbReference type="EC" id="2.7.13.3" evidence="2"/>
<evidence type="ECO:0000259" key="7">
    <source>
        <dbReference type="PROSITE" id="PS50110"/>
    </source>
</evidence>
<dbReference type="SUPFAM" id="SSF47384">
    <property type="entry name" value="Homodimeric domain of signal transducing histidine kinase"/>
    <property type="match status" value="1"/>
</dbReference>
<dbReference type="InterPro" id="IPR003661">
    <property type="entry name" value="HisK_dim/P_dom"/>
</dbReference>
<dbReference type="GO" id="GO:0000155">
    <property type="term" value="F:phosphorelay sensor kinase activity"/>
    <property type="evidence" value="ECO:0007669"/>
    <property type="project" value="InterPro"/>
</dbReference>
<dbReference type="Gene3D" id="3.40.50.2300">
    <property type="match status" value="1"/>
</dbReference>
<dbReference type="EMBL" id="BJMV01000004">
    <property type="protein sequence ID" value="GEB85316.1"/>
    <property type="molecule type" value="Genomic_DNA"/>
</dbReference>
<evidence type="ECO:0000256" key="5">
    <source>
        <dbReference type="SAM" id="Phobius"/>
    </source>
</evidence>
<feature type="modified residue" description="4-aspartylphosphate" evidence="4">
    <location>
        <position position="724"/>
    </location>
</feature>
<comment type="caution">
    <text evidence="8">The sequence shown here is derived from an EMBL/GenBank/DDBJ whole genome shotgun (WGS) entry which is preliminary data.</text>
</comment>
<dbReference type="Pfam" id="PF02518">
    <property type="entry name" value="HATPase_c"/>
    <property type="match status" value="1"/>
</dbReference>
<dbReference type="InterPro" id="IPR036097">
    <property type="entry name" value="HisK_dim/P_sf"/>
</dbReference>
<evidence type="ECO:0000256" key="2">
    <source>
        <dbReference type="ARBA" id="ARBA00012438"/>
    </source>
</evidence>
<dbReference type="Gene3D" id="3.30.450.20">
    <property type="entry name" value="PAS domain"/>
    <property type="match status" value="1"/>
</dbReference>
<dbReference type="SMART" id="SM00448">
    <property type="entry name" value="REC"/>
    <property type="match status" value="1"/>
</dbReference>
<dbReference type="InterPro" id="IPR035965">
    <property type="entry name" value="PAS-like_dom_sf"/>
</dbReference>
<proteinExistence type="predicted"/>
<evidence type="ECO:0000313" key="9">
    <source>
        <dbReference type="Proteomes" id="UP000317730"/>
    </source>
</evidence>
<evidence type="ECO:0000259" key="6">
    <source>
        <dbReference type="PROSITE" id="PS50109"/>
    </source>
</evidence>